<organism evidence="1">
    <name type="scientific">viral metagenome</name>
    <dbReference type="NCBI Taxonomy" id="1070528"/>
    <lineage>
        <taxon>unclassified sequences</taxon>
        <taxon>metagenomes</taxon>
        <taxon>organismal metagenomes</taxon>
    </lineage>
</organism>
<proteinExistence type="predicted"/>
<dbReference type="AlphaFoldDB" id="A0A6C0LB88"/>
<evidence type="ECO:0000313" key="1">
    <source>
        <dbReference type="EMBL" id="QHU26562.1"/>
    </source>
</evidence>
<accession>A0A6C0LB88</accession>
<name>A0A6C0LB88_9ZZZZ</name>
<reference evidence="1" key="1">
    <citation type="journal article" date="2020" name="Nature">
        <title>Giant virus diversity and host interactions through global metagenomics.</title>
        <authorList>
            <person name="Schulz F."/>
            <person name="Roux S."/>
            <person name="Paez-Espino D."/>
            <person name="Jungbluth S."/>
            <person name="Walsh D.A."/>
            <person name="Denef V.J."/>
            <person name="McMahon K.D."/>
            <person name="Konstantinidis K.T."/>
            <person name="Eloe-Fadrosh E.A."/>
            <person name="Kyrpides N.C."/>
            <person name="Woyke T."/>
        </authorList>
    </citation>
    <scope>NUCLEOTIDE SEQUENCE</scope>
    <source>
        <strain evidence="1">GVMAG-M-3300027759-42</strain>
    </source>
</reference>
<sequence>MQEYYGKCGKFIKITTGEIEYEYAYIIRQQEDKCGENARCFIQRNMSLPINGFEID</sequence>
<protein>
    <submittedName>
        <fullName evidence="1">Uncharacterized protein</fullName>
    </submittedName>
</protein>
<dbReference type="EMBL" id="MN740443">
    <property type="protein sequence ID" value="QHU26562.1"/>
    <property type="molecule type" value="Genomic_DNA"/>
</dbReference>